<keyword evidence="4" id="KW-1185">Reference proteome</keyword>
<protein>
    <submittedName>
        <fullName evidence="5">Uncharacterized protein isoform X1</fullName>
    </submittedName>
</protein>
<dbReference type="PANTHER" id="PTHR10083:SF373">
    <property type="entry name" value="SERINE PEPTIDASE INHIBITOR, KUNITZ TYPE, 2"/>
    <property type="match status" value="1"/>
</dbReference>
<evidence type="ECO:0000259" key="3">
    <source>
        <dbReference type="PROSITE" id="PS50279"/>
    </source>
</evidence>
<dbReference type="Proteomes" id="UP001652662">
    <property type="component" value="Chromosome 21"/>
</dbReference>
<name>A0ABM2EHX1_EQUPR</name>
<evidence type="ECO:0000256" key="2">
    <source>
        <dbReference type="SAM" id="MobiDB-lite"/>
    </source>
</evidence>
<evidence type="ECO:0000313" key="5">
    <source>
        <dbReference type="RefSeq" id="XP_008509114.2"/>
    </source>
</evidence>
<dbReference type="PANTHER" id="PTHR10083">
    <property type="entry name" value="KUNITZ-TYPE PROTEASE INHIBITOR-RELATED"/>
    <property type="match status" value="1"/>
</dbReference>
<dbReference type="SMART" id="SM00131">
    <property type="entry name" value="KU"/>
    <property type="match status" value="1"/>
</dbReference>
<dbReference type="PRINTS" id="PR00759">
    <property type="entry name" value="BASICPTASE"/>
</dbReference>
<dbReference type="PROSITE" id="PS50279">
    <property type="entry name" value="BPTI_KUNITZ_2"/>
    <property type="match status" value="1"/>
</dbReference>
<gene>
    <name evidence="5" type="primary">LOC103544038</name>
</gene>
<dbReference type="InterPro" id="IPR020901">
    <property type="entry name" value="Prtase_inh_Kunz-CS"/>
</dbReference>
<dbReference type="GeneID" id="103544038"/>
<reference evidence="5" key="1">
    <citation type="submission" date="2025-08" db="UniProtKB">
        <authorList>
            <consortium name="RefSeq"/>
        </authorList>
    </citation>
    <scope>IDENTIFICATION</scope>
    <source>
        <tissue evidence="5">Blood</tissue>
    </source>
</reference>
<evidence type="ECO:0000313" key="4">
    <source>
        <dbReference type="Proteomes" id="UP001652662"/>
    </source>
</evidence>
<organism evidence="4 5">
    <name type="scientific">Equus przewalskii</name>
    <name type="common">Przewalski's horse</name>
    <name type="synonym">Equus caballus przewalskii</name>
    <dbReference type="NCBI Taxonomy" id="9798"/>
    <lineage>
        <taxon>Eukaryota</taxon>
        <taxon>Metazoa</taxon>
        <taxon>Chordata</taxon>
        <taxon>Craniata</taxon>
        <taxon>Vertebrata</taxon>
        <taxon>Euteleostomi</taxon>
        <taxon>Mammalia</taxon>
        <taxon>Eutheria</taxon>
        <taxon>Laurasiatheria</taxon>
        <taxon>Perissodactyla</taxon>
        <taxon>Equidae</taxon>
        <taxon>Equus</taxon>
    </lineage>
</organism>
<dbReference type="InterPro" id="IPR036880">
    <property type="entry name" value="Kunitz_BPTI_sf"/>
</dbReference>
<dbReference type="Gene3D" id="4.10.410.10">
    <property type="entry name" value="Pancreatic trypsin inhibitor Kunitz domain"/>
    <property type="match status" value="1"/>
</dbReference>
<sequence length="224" mass="25002">MNSFDPSSSPFSPSHLFPPLSWGMKSSVSPRFPQKPFLKATMMNRLCLFALLGFLSILVAGTQGKNTPPPLHHPTQHPQHQPCHHLTHHPCHHRNHQHKPSISSLLVVGAENAATTQSPTSGSLPAVQCRRLASRRAPLPYKKPSLLEEFSFVPPAFCLEPPYVGRCRAMIRRYFYNATSAQCETFTYGGCRQKKNNFISKEECLKTCRGEGAALQEIKPHVLP</sequence>
<dbReference type="CDD" id="cd22592">
    <property type="entry name" value="Kunitz_BPTI"/>
    <property type="match status" value="1"/>
</dbReference>
<dbReference type="RefSeq" id="XP_008509114.2">
    <property type="nucleotide sequence ID" value="XM_008510892.2"/>
</dbReference>
<dbReference type="SUPFAM" id="SSF57362">
    <property type="entry name" value="BPTI-like"/>
    <property type="match status" value="1"/>
</dbReference>
<dbReference type="InterPro" id="IPR002223">
    <property type="entry name" value="Kunitz_BPTI"/>
</dbReference>
<feature type="compositionally biased region" description="Basic residues" evidence="2">
    <location>
        <begin position="82"/>
        <end position="97"/>
    </location>
</feature>
<accession>A0ABM2EHX1</accession>
<proteinExistence type="predicted"/>
<feature type="region of interest" description="Disordered" evidence="2">
    <location>
        <begin position="66"/>
        <end position="97"/>
    </location>
</feature>
<dbReference type="PROSITE" id="PS00280">
    <property type="entry name" value="BPTI_KUNITZ_1"/>
    <property type="match status" value="1"/>
</dbReference>
<dbReference type="InterPro" id="IPR050098">
    <property type="entry name" value="TFPI/VKTCI-like"/>
</dbReference>
<dbReference type="Pfam" id="PF00014">
    <property type="entry name" value="Kunitz_BPTI"/>
    <property type="match status" value="1"/>
</dbReference>
<evidence type="ECO:0000256" key="1">
    <source>
        <dbReference type="ARBA" id="ARBA00023157"/>
    </source>
</evidence>
<feature type="domain" description="BPTI/Kunitz inhibitor" evidence="3">
    <location>
        <begin position="158"/>
        <end position="208"/>
    </location>
</feature>
<keyword evidence="1" id="KW-1015">Disulfide bond</keyword>